<dbReference type="Proteomes" id="UP000188605">
    <property type="component" value="Unassembled WGS sequence"/>
</dbReference>
<comment type="caution">
    <text evidence="1">The sequence shown here is derived from an EMBL/GenBank/DDBJ whole genome shotgun (WGS) entry which is preliminary data.</text>
</comment>
<proteinExistence type="predicted"/>
<evidence type="ECO:0000313" key="2">
    <source>
        <dbReference type="Proteomes" id="UP000188605"/>
    </source>
</evidence>
<reference evidence="1" key="1">
    <citation type="submission" date="2016-08" db="EMBL/GenBank/DDBJ databases">
        <authorList>
            <person name="Ngugi D.K."/>
            <person name="Miyake S."/>
            <person name="Stingl U."/>
        </authorList>
    </citation>
    <scope>NUCLEOTIDE SEQUENCE</scope>
    <source>
        <strain evidence="1">SCG-B11WGA-EpuloA1</strain>
    </source>
</reference>
<gene>
    <name evidence="1" type="ORF">AN396_14170</name>
</gene>
<evidence type="ECO:0000313" key="1">
    <source>
        <dbReference type="EMBL" id="ONI42510.1"/>
    </source>
</evidence>
<keyword evidence="2" id="KW-1185">Reference proteome</keyword>
<protein>
    <submittedName>
        <fullName evidence="1">Uncharacterized protein</fullName>
    </submittedName>
</protein>
<name>A0ACC8XG12_9FIRM</name>
<accession>A0ACC8XG12</accession>
<sequence>MSIKCISIRYGLKLESNLYAAIGYGSIKEKQILQRLIDENIKKNNIIRPIKSDQEILEETKLEEIHNSQYHEEKQ</sequence>
<dbReference type="EMBL" id="LJDB01000011">
    <property type="protein sequence ID" value="ONI42510.1"/>
    <property type="molecule type" value="Genomic_DNA"/>
</dbReference>
<organism evidence="1 2">
    <name type="scientific">Candidatus Epulonipiscium fishelsonii</name>
    <dbReference type="NCBI Taxonomy" id="77094"/>
    <lineage>
        <taxon>Bacteria</taxon>
        <taxon>Bacillati</taxon>
        <taxon>Bacillota</taxon>
        <taxon>Clostridia</taxon>
        <taxon>Lachnospirales</taxon>
        <taxon>Lachnospiraceae</taxon>
        <taxon>Candidatus Epulonipiscium</taxon>
    </lineage>
</organism>